<evidence type="ECO:0000313" key="10">
    <source>
        <dbReference type="EMBL" id="WAR12413.1"/>
    </source>
</evidence>
<keyword evidence="11" id="KW-1185">Reference proteome</keyword>
<dbReference type="InterPro" id="IPR008506">
    <property type="entry name" value="SND2/TMEM208"/>
</dbReference>
<accession>A0ABY7ETF9</accession>
<name>A0ABY7ETF9_MYAAR</name>
<evidence type="ECO:0000256" key="7">
    <source>
        <dbReference type="ARBA" id="ARBA00023136"/>
    </source>
</evidence>
<keyword evidence="4 8" id="KW-0812">Transmembrane</keyword>
<organism evidence="9 11">
    <name type="scientific">Mya arenaria</name>
    <name type="common">Soft-shell clam</name>
    <dbReference type="NCBI Taxonomy" id="6604"/>
    <lineage>
        <taxon>Eukaryota</taxon>
        <taxon>Metazoa</taxon>
        <taxon>Spiralia</taxon>
        <taxon>Lophotrochozoa</taxon>
        <taxon>Mollusca</taxon>
        <taxon>Bivalvia</taxon>
        <taxon>Autobranchia</taxon>
        <taxon>Heteroconchia</taxon>
        <taxon>Euheterodonta</taxon>
        <taxon>Imparidentia</taxon>
        <taxon>Neoheterodontei</taxon>
        <taxon>Myida</taxon>
        <taxon>Myoidea</taxon>
        <taxon>Myidae</taxon>
        <taxon>Mya</taxon>
    </lineage>
</organism>
<evidence type="ECO:0000313" key="11">
    <source>
        <dbReference type="Proteomes" id="UP001164746"/>
    </source>
</evidence>
<dbReference type="EMBL" id="CP111019">
    <property type="protein sequence ID" value="WAR12389.1"/>
    <property type="molecule type" value="Genomic_DNA"/>
</dbReference>
<keyword evidence="7 8" id="KW-0472">Membrane</keyword>
<sequence>MPAIFYGAQIILFSDTFTTFYIVLSMLVLCVYGGCYKFMSSMAGGGIDLNMEAGMAEHAKDVILLTAIVQILALISNYFWLLWLVAPGRAFYILWVNILSPWIFAEAPEVDDKKQKKMERKMKRQQR</sequence>
<feature type="transmembrane region" description="Helical" evidence="8">
    <location>
        <begin position="6"/>
        <end position="32"/>
    </location>
</feature>
<evidence type="ECO:0000256" key="1">
    <source>
        <dbReference type="ARBA" id="ARBA00004477"/>
    </source>
</evidence>
<evidence type="ECO:0000256" key="5">
    <source>
        <dbReference type="ARBA" id="ARBA00022824"/>
    </source>
</evidence>
<dbReference type="PANTHER" id="PTHR13505:SF7">
    <property type="entry name" value="TRANSMEMBRANE PROTEIN 208"/>
    <property type="match status" value="1"/>
</dbReference>
<dbReference type="Pfam" id="PF05620">
    <property type="entry name" value="TMEM208_SND2"/>
    <property type="match status" value="1"/>
</dbReference>
<feature type="transmembrane region" description="Helical" evidence="8">
    <location>
        <begin position="90"/>
        <end position="108"/>
    </location>
</feature>
<dbReference type="Proteomes" id="UP001164746">
    <property type="component" value="Chromosome 8"/>
</dbReference>
<keyword evidence="5" id="KW-0256">Endoplasmic reticulum</keyword>
<reference evidence="9" key="1">
    <citation type="submission" date="2022-11" db="EMBL/GenBank/DDBJ databases">
        <title>Centuries of genome instability and evolution in soft-shell clam transmissible cancer (bioRxiv).</title>
        <authorList>
            <person name="Hart S.F.M."/>
            <person name="Yonemitsu M.A."/>
            <person name="Giersch R.M."/>
            <person name="Beal B.F."/>
            <person name="Arriagada G."/>
            <person name="Davis B.W."/>
            <person name="Ostrander E.A."/>
            <person name="Goff S.P."/>
            <person name="Metzger M.J."/>
        </authorList>
    </citation>
    <scope>NUCLEOTIDE SEQUENCE</scope>
    <source>
        <strain evidence="9">MELC-2E11</strain>
        <tissue evidence="9">Siphon/mantle</tissue>
    </source>
</reference>
<comment type="similarity">
    <text evidence="2">Belongs to the TMEM208 family.</text>
</comment>
<comment type="subcellular location">
    <subcellularLocation>
        <location evidence="1">Endoplasmic reticulum membrane</location>
        <topology evidence="1">Multi-pass membrane protein</topology>
    </subcellularLocation>
</comment>
<evidence type="ECO:0000256" key="2">
    <source>
        <dbReference type="ARBA" id="ARBA00009950"/>
    </source>
</evidence>
<evidence type="ECO:0000256" key="6">
    <source>
        <dbReference type="ARBA" id="ARBA00022989"/>
    </source>
</evidence>
<evidence type="ECO:0000256" key="3">
    <source>
        <dbReference type="ARBA" id="ARBA00015033"/>
    </source>
</evidence>
<protein>
    <recommendedName>
        <fullName evidence="3">Transmembrane protein 208</fullName>
    </recommendedName>
</protein>
<keyword evidence="6 8" id="KW-1133">Transmembrane helix</keyword>
<proteinExistence type="inferred from homology"/>
<gene>
    <name evidence="9" type="ORF">MAR_026569</name>
    <name evidence="10" type="ORF">MAR_026593</name>
</gene>
<feature type="transmembrane region" description="Helical" evidence="8">
    <location>
        <begin position="62"/>
        <end position="84"/>
    </location>
</feature>
<evidence type="ECO:0000256" key="8">
    <source>
        <dbReference type="SAM" id="Phobius"/>
    </source>
</evidence>
<evidence type="ECO:0000256" key="4">
    <source>
        <dbReference type="ARBA" id="ARBA00022692"/>
    </source>
</evidence>
<dbReference type="EMBL" id="CP111019">
    <property type="protein sequence ID" value="WAR12413.1"/>
    <property type="molecule type" value="Genomic_DNA"/>
</dbReference>
<dbReference type="PANTHER" id="PTHR13505">
    <property type="entry name" value="TRANSMEMBRANE PROTEIN 208"/>
    <property type="match status" value="1"/>
</dbReference>
<evidence type="ECO:0000313" key="9">
    <source>
        <dbReference type="EMBL" id="WAR12389.1"/>
    </source>
</evidence>